<evidence type="ECO:0000259" key="2">
    <source>
        <dbReference type="Pfam" id="PF13280"/>
    </source>
</evidence>
<organism evidence="3 4">
    <name type="scientific">Sphaerotilus uruguayifluvii</name>
    <dbReference type="NCBI Taxonomy" id="2735897"/>
    <lineage>
        <taxon>Bacteria</taxon>
        <taxon>Pseudomonadati</taxon>
        <taxon>Pseudomonadota</taxon>
        <taxon>Betaproteobacteria</taxon>
        <taxon>Burkholderiales</taxon>
        <taxon>Sphaerotilaceae</taxon>
        <taxon>Sphaerotilus</taxon>
    </lineage>
</organism>
<dbReference type="EMBL" id="JABSNM010000018">
    <property type="protein sequence ID" value="NRT57749.1"/>
    <property type="molecule type" value="Genomic_DNA"/>
</dbReference>
<dbReference type="InterPro" id="IPR036390">
    <property type="entry name" value="WH_DNA-bd_sf"/>
</dbReference>
<dbReference type="SUPFAM" id="SSF46785">
    <property type="entry name" value="Winged helix' DNA-binding domain"/>
    <property type="match status" value="1"/>
</dbReference>
<dbReference type="PANTHER" id="PTHR34580:SF3">
    <property type="entry name" value="PROTEIN PAFB"/>
    <property type="match status" value="1"/>
</dbReference>
<sequence length="241" mass="26592">MTRAARLLDLLQRLRSHRHPVSGAELAAGLGISLRTLYRDIATLQAQGARIDGAPGLGYLLREGFLLPPLMFTVEELEALSLGTRWVAERGDPRLGAAARDALARIAAVLPAPLRHELDSSALLVGPAGPAPEAPEAPGAPAADPAMLTLLRQAIRTERKLHLRYRDAAGRDSERTLWPFALGFFDRVQVAVAWCELRGGIRHFRTDRMSAAELLPERYPRRRQALLKLWREQEGIAADRI</sequence>
<accession>A0ABX2G6S3</accession>
<dbReference type="InterPro" id="IPR026881">
    <property type="entry name" value="WYL_dom"/>
</dbReference>
<dbReference type="Gene3D" id="1.10.10.10">
    <property type="entry name" value="Winged helix-like DNA-binding domain superfamily/Winged helix DNA-binding domain"/>
    <property type="match status" value="1"/>
</dbReference>
<reference evidence="3 4" key="1">
    <citation type="submission" date="2020-05" db="EMBL/GenBank/DDBJ databases">
        <title>Genomic Encyclopedia of Type Strains, Phase IV (KMG-V): Genome sequencing to study the core and pangenomes of soil and plant-associated prokaryotes.</title>
        <authorList>
            <person name="Whitman W."/>
        </authorList>
    </citation>
    <scope>NUCLEOTIDE SEQUENCE [LARGE SCALE GENOMIC DNA]</scope>
    <source>
        <strain evidence="3 4">C29</strain>
    </source>
</reference>
<proteinExistence type="predicted"/>
<dbReference type="Proteomes" id="UP001516061">
    <property type="component" value="Unassembled WGS sequence"/>
</dbReference>
<comment type="caution">
    <text evidence="3">The sequence shown here is derived from an EMBL/GenBank/DDBJ whole genome shotgun (WGS) entry which is preliminary data.</text>
</comment>
<evidence type="ECO:0000259" key="1">
    <source>
        <dbReference type="Pfam" id="PF08279"/>
    </source>
</evidence>
<protein>
    <submittedName>
        <fullName evidence="3">DNA-binding transcriptional regulator YafY</fullName>
    </submittedName>
</protein>
<dbReference type="PROSITE" id="PS52050">
    <property type="entry name" value="WYL"/>
    <property type="match status" value="1"/>
</dbReference>
<dbReference type="InterPro" id="IPR051534">
    <property type="entry name" value="CBASS_pafABC_assoc_protein"/>
</dbReference>
<dbReference type="InterPro" id="IPR013196">
    <property type="entry name" value="HTH_11"/>
</dbReference>
<dbReference type="Pfam" id="PF13280">
    <property type="entry name" value="WYL"/>
    <property type="match status" value="1"/>
</dbReference>
<evidence type="ECO:0000313" key="3">
    <source>
        <dbReference type="EMBL" id="NRT57749.1"/>
    </source>
</evidence>
<dbReference type="InterPro" id="IPR036388">
    <property type="entry name" value="WH-like_DNA-bd_sf"/>
</dbReference>
<feature type="domain" description="Helix-turn-helix type 11" evidence="1">
    <location>
        <begin position="6"/>
        <end position="59"/>
    </location>
</feature>
<keyword evidence="3" id="KW-0238">DNA-binding</keyword>
<dbReference type="PANTHER" id="PTHR34580">
    <property type="match status" value="1"/>
</dbReference>
<dbReference type="RefSeq" id="WP_173806709.1">
    <property type="nucleotide sequence ID" value="NZ_JABSNM010000018.1"/>
</dbReference>
<name>A0ABX2G6S3_9BURK</name>
<dbReference type="GO" id="GO:0003677">
    <property type="term" value="F:DNA binding"/>
    <property type="evidence" value="ECO:0007669"/>
    <property type="project" value="UniProtKB-KW"/>
</dbReference>
<feature type="domain" description="WYL" evidence="2">
    <location>
        <begin position="147"/>
        <end position="213"/>
    </location>
</feature>
<gene>
    <name evidence="3" type="ORF">HNQ01_003509</name>
</gene>
<evidence type="ECO:0000313" key="4">
    <source>
        <dbReference type="Proteomes" id="UP001516061"/>
    </source>
</evidence>
<keyword evidence="4" id="KW-1185">Reference proteome</keyword>
<dbReference type="Pfam" id="PF08279">
    <property type="entry name" value="HTH_11"/>
    <property type="match status" value="1"/>
</dbReference>